<reference evidence="3" key="1">
    <citation type="journal article" date="2014" name="Int. J. Syst. Evol. Microbiol.">
        <title>Complete genome sequence of Corynebacterium casei LMG S-19264T (=DSM 44701T), isolated from a smear-ripened cheese.</title>
        <authorList>
            <consortium name="US DOE Joint Genome Institute (JGI-PGF)"/>
            <person name="Walter F."/>
            <person name="Albersmeier A."/>
            <person name="Kalinowski J."/>
            <person name="Ruckert C."/>
        </authorList>
    </citation>
    <scope>NUCLEOTIDE SEQUENCE</scope>
    <source>
        <strain evidence="3">CGMCC 1.16067</strain>
    </source>
</reference>
<evidence type="ECO:0000313" key="3">
    <source>
        <dbReference type="EMBL" id="GGF45467.1"/>
    </source>
</evidence>
<evidence type="ECO:0000256" key="1">
    <source>
        <dbReference type="SAM" id="MobiDB-lite"/>
    </source>
</evidence>
<reference evidence="3" key="2">
    <citation type="submission" date="2020-09" db="EMBL/GenBank/DDBJ databases">
        <authorList>
            <person name="Sun Q."/>
            <person name="Zhou Y."/>
        </authorList>
    </citation>
    <scope>NUCLEOTIDE SEQUENCE</scope>
    <source>
        <strain evidence="3">CGMCC 1.16067</strain>
    </source>
</reference>
<accession>A0A917BLH3</accession>
<proteinExistence type="predicted"/>
<dbReference type="EMBL" id="BMKQ01000001">
    <property type="protein sequence ID" value="GGF45467.1"/>
    <property type="molecule type" value="Genomic_DNA"/>
</dbReference>
<keyword evidence="4" id="KW-1185">Reference proteome</keyword>
<comment type="caution">
    <text evidence="3">The sequence shown here is derived from an EMBL/GenBank/DDBJ whole genome shotgun (WGS) entry which is preliminary data.</text>
</comment>
<sequence length="175" mass="17539">MASALVKIVGIAVVIGLVLGGGIFVVVSALGVGSDESPTADLPAGGSSRSPLPTVALTPSGAPSSTTSGDPSESPSESPSEKPKGKLTLAAGQSQVAPGQQIDLTGQYAGKDGTVLQVQRRTGGSWQPFADVTVRVRGDDFSTYVVTSQNGEQRFRVLDQGTGTASNPVTVTVGG</sequence>
<dbReference type="Proteomes" id="UP000649179">
    <property type="component" value="Unassembled WGS sequence"/>
</dbReference>
<keyword evidence="2" id="KW-1133">Transmembrane helix</keyword>
<protein>
    <submittedName>
        <fullName evidence="3">Uncharacterized protein</fullName>
    </submittedName>
</protein>
<keyword evidence="2" id="KW-0472">Membrane</keyword>
<keyword evidence="2" id="KW-0812">Transmembrane</keyword>
<evidence type="ECO:0000256" key="2">
    <source>
        <dbReference type="SAM" id="Phobius"/>
    </source>
</evidence>
<gene>
    <name evidence="3" type="ORF">GCM10011519_19210</name>
</gene>
<organism evidence="3 4">
    <name type="scientific">Marmoricola endophyticus</name>
    <dbReference type="NCBI Taxonomy" id="2040280"/>
    <lineage>
        <taxon>Bacteria</taxon>
        <taxon>Bacillati</taxon>
        <taxon>Actinomycetota</taxon>
        <taxon>Actinomycetes</taxon>
        <taxon>Propionibacteriales</taxon>
        <taxon>Nocardioidaceae</taxon>
        <taxon>Marmoricola</taxon>
    </lineage>
</organism>
<feature type="transmembrane region" description="Helical" evidence="2">
    <location>
        <begin position="6"/>
        <end position="32"/>
    </location>
</feature>
<dbReference type="AlphaFoldDB" id="A0A917BLH3"/>
<evidence type="ECO:0000313" key="4">
    <source>
        <dbReference type="Proteomes" id="UP000649179"/>
    </source>
</evidence>
<feature type="compositionally biased region" description="Low complexity" evidence="1">
    <location>
        <begin position="58"/>
        <end position="78"/>
    </location>
</feature>
<name>A0A917BLH3_9ACTN</name>
<feature type="region of interest" description="Disordered" evidence="1">
    <location>
        <begin position="35"/>
        <end position="93"/>
    </location>
</feature>